<evidence type="ECO:0000313" key="1">
    <source>
        <dbReference type="Proteomes" id="UP000887576"/>
    </source>
</evidence>
<organism evidence="1 2">
    <name type="scientific">Panagrolaimus sp. JU765</name>
    <dbReference type="NCBI Taxonomy" id="591449"/>
    <lineage>
        <taxon>Eukaryota</taxon>
        <taxon>Metazoa</taxon>
        <taxon>Ecdysozoa</taxon>
        <taxon>Nematoda</taxon>
        <taxon>Chromadorea</taxon>
        <taxon>Rhabditida</taxon>
        <taxon>Tylenchina</taxon>
        <taxon>Panagrolaimomorpha</taxon>
        <taxon>Panagrolaimoidea</taxon>
        <taxon>Panagrolaimidae</taxon>
        <taxon>Panagrolaimus</taxon>
    </lineage>
</organism>
<reference evidence="2" key="1">
    <citation type="submission" date="2022-11" db="UniProtKB">
        <authorList>
            <consortium name="WormBaseParasite"/>
        </authorList>
    </citation>
    <scope>IDENTIFICATION</scope>
</reference>
<sequence>MATGILVCITTIFYYYLNQHNQYWQRQGIPGPKGNIFFGNLLQVFKSQHDFDRINTEKFGGTFGTIMLGTPALITNDLDFIQEVVIKHFDAFPDRLDVASNTKDDIRGNFLTRKKGDDWRRIRHRITPAFTSAKMKRLINVMNLCSKELVENLETFSKTGKDVPLKDMLSKLTMNVIGRSVFAANFNSFDETQKTPFLYYSSKLLKVSFADPIFLLLMSFPNLCNLWTKLTGKLIFLPDVMDYYRTTLNDIMDQRLGDSDAPNKFNDVFQLLLNSLEETNHDVPTEDKDIISENVARASKDKKTVTRAEIIAQLVIFLVAGYETTASTLHFICYILSQQPEIQEKLRDEVLSVLDGKDSV</sequence>
<dbReference type="WBParaSite" id="JU765_v2.g15668.t1">
    <property type="protein sequence ID" value="JU765_v2.g15668.t1"/>
    <property type="gene ID" value="JU765_v2.g15668"/>
</dbReference>
<name>A0AC34QE93_9BILA</name>
<accession>A0AC34QE93</accession>
<dbReference type="Proteomes" id="UP000887576">
    <property type="component" value="Unplaced"/>
</dbReference>
<evidence type="ECO:0000313" key="2">
    <source>
        <dbReference type="WBParaSite" id="JU765_v2.g15668.t1"/>
    </source>
</evidence>
<proteinExistence type="predicted"/>
<protein>
    <submittedName>
        <fullName evidence="2">Cytochrome P450</fullName>
    </submittedName>
</protein>